<reference evidence="2 3" key="1">
    <citation type="submission" date="2022-03" db="EMBL/GenBank/DDBJ databases">
        <title>Luteimonas soily sp. nov., a novel bacterium isolated from the soil.</title>
        <authorList>
            <person name="Zhang X."/>
        </authorList>
    </citation>
    <scope>NUCLEOTIDE SEQUENCE [LARGE SCALE GENOMIC DNA]</scope>
    <source>
        <strain evidence="2 3">50</strain>
    </source>
</reference>
<dbReference type="RefSeq" id="WP_243318810.1">
    <property type="nucleotide sequence ID" value="NZ_JALGCL010000001.1"/>
</dbReference>
<gene>
    <name evidence="2" type="ORF">MQC88_02195</name>
</gene>
<keyword evidence="3" id="KW-1185">Reference proteome</keyword>
<organism evidence="2 3">
    <name type="scientific">Cognatiluteimonas sedimenti</name>
    <dbReference type="NCBI Taxonomy" id="2927791"/>
    <lineage>
        <taxon>Bacteria</taxon>
        <taxon>Pseudomonadati</taxon>
        <taxon>Pseudomonadota</taxon>
        <taxon>Gammaproteobacteria</taxon>
        <taxon>Lysobacterales</taxon>
        <taxon>Lysobacteraceae</taxon>
        <taxon>Cognatiluteimonas</taxon>
    </lineage>
</organism>
<protein>
    <submittedName>
        <fullName evidence="2">Copper resistance protein B</fullName>
    </submittedName>
</protein>
<proteinExistence type="predicted"/>
<name>A0ABT0A1C9_9GAMM</name>
<accession>A0ABT0A1C9</accession>
<comment type="caution">
    <text evidence="2">The sequence shown here is derived from an EMBL/GenBank/DDBJ whole genome shotgun (WGS) entry which is preliminary data.</text>
</comment>
<sequence length="370" mass="39677">MGLPLPPAVPHGSRHDAAGVGGGMNAMDASAKTSRAAMPGAALLALLPFTAMAQVDHATMSMPTPPQAAPQVTPVTQPAPVPDHATMDHAAMEHAAADDAAKDQAATAVPDHATMDHAAMGHDMDAMPAIAQTRPITPIPQVTDADRAAAVPPPADHPVHDNGIYSYLLFNRLETWDADPGSGLAWEGQGWIGTDLNRLWLRSEGEQVHGRLHSADLEALYGHAISPWWDFVAGIRHDFKPGSAQDFLAVGVMGLSPYKFEVSATAYIGQAGQSEARIEVEYESLLTNRLILQPLVEVNVFGKDDARRGIGSGLGTVEAELRLRYEFTRRFAPYVGLVHERAFGRTADLRRAEGESADDTRLVAGVRIWF</sequence>
<dbReference type="Proteomes" id="UP001165423">
    <property type="component" value="Unassembled WGS sequence"/>
</dbReference>
<dbReference type="Pfam" id="PF05275">
    <property type="entry name" value="CopB"/>
    <property type="match status" value="1"/>
</dbReference>
<evidence type="ECO:0000256" key="1">
    <source>
        <dbReference type="SAM" id="MobiDB-lite"/>
    </source>
</evidence>
<dbReference type="EMBL" id="JALGCL010000001">
    <property type="protein sequence ID" value="MCJ0824778.1"/>
    <property type="molecule type" value="Genomic_DNA"/>
</dbReference>
<feature type="region of interest" description="Disordered" evidence="1">
    <location>
        <begin position="1"/>
        <end position="21"/>
    </location>
</feature>
<evidence type="ECO:0000313" key="3">
    <source>
        <dbReference type="Proteomes" id="UP001165423"/>
    </source>
</evidence>
<dbReference type="InterPro" id="IPR007939">
    <property type="entry name" value="Cu-R_B_prcur"/>
</dbReference>
<evidence type="ECO:0000313" key="2">
    <source>
        <dbReference type="EMBL" id="MCJ0824778.1"/>
    </source>
</evidence>